<evidence type="ECO:0000313" key="3">
    <source>
        <dbReference type="Proteomes" id="UP000236738"/>
    </source>
</evidence>
<dbReference type="AlphaFoldDB" id="A0A1H5S2X0"/>
<protein>
    <submittedName>
        <fullName evidence="2">Uncharacterized protein</fullName>
    </submittedName>
</protein>
<keyword evidence="3" id="KW-1185">Reference proteome</keyword>
<keyword evidence="1" id="KW-0472">Membrane</keyword>
<accession>A0A1H5S2X0</accession>
<organism evidence="2 3">
    <name type="scientific">Halpernia humi</name>
    <dbReference type="NCBI Taxonomy" id="493375"/>
    <lineage>
        <taxon>Bacteria</taxon>
        <taxon>Pseudomonadati</taxon>
        <taxon>Bacteroidota</taxon>
        <taxon>Flavobacteriia</taxon>
        <taxon>Flavobacteriales</taxon>
        <taxon>Weeksellaceae</taxon>
        <taxon>Chryseobacterium group</taxon>
        <taxon>Halpernia</taxon>
    </lineage>
</organism>
<keyword evidence="1" id="KW-1133">Transmembrane helix</keyword>
<gene>
    <name evidence="2" type="ORF">SAMN05421847_0010</name>
</gene>
<evidence type="ECO:0000256" key="1">
    <source>
        <dbReference type="SAM" id="Phobius"/>
    </source>
</evidence>
<feature type="transmembrane region" description="Helical" evidence="1">
    <location>
        <begin position="7"/>
        <end position="24"/>
    </location>
</feature>
<dbReference type="RefSeq" id="WP_103912087.1">
    <property type="nucleotide sequence ID" value="NZ_FNUS01000001.1"/>
</dbReference>
<feature type="transmembrane region" description="Helical" evidence="1">
    <location>
        <begin position="78"/>
        <end position="103"/>
    </location>
</feature>
<keyword evidence="1" id="KW-0812">Transmembrane</keyword>
<evidence type="ECO:0000313" key="2">
    <source>
        <dbReference type="EMBL" id="SEF44111.1"/>
    </source>
</evidence>
<reference evidence="3" key="1">
    <citation type="submission" date="2016-10" db="EMBL/GenBank/DDBJ databases">
        <authorList>
            <person name="Varghese N."/>
            <person name="Submissions S."/>
        </authorList>
    </citation>
    <scope>NUCLEOTIDE SEQUENCE [LARGE SCALE GENOMIC DNA]</scope>
    <source>
        <strain evidence="3">DSM 21580</strain>
    </source>
</reference>
<name>A0A1H5S2X0_9FLAO</name>
<dbReference type="EMBL" id="FNUS01000001">
    <property type="protein sequence ID" value="SEF44111.1"/>
    <property type="molecule type" value="Genomic_DNA"/>
</dbReference>
<feature type="transmembrane region" description="Helical" evidence="1">
    <location>
        <begin position="44"/>
        <end position="66"/>
    </location>
</feature>
<proteinExistence type="predicted"/>
<sequence length="179" mass="21441">MKLFRKNIGWIIGLILISFNTFYLQPEVEKSYLNFDIENFTKMYYLKIIIIATLILVMSIIVYSLIKKKSFEIISGYFLGLILFCFIFFFVMQSFLTSVILFLNKLESQNPHKEVYKILYIKDNYNFTAYNIKRDNDFIRDENYLNQKQKENLKNLKVGDTLVFQMHEGFFGVDYIDKN</sequence>
<dbReference type="Proteomes" id="UP000236738">
    <property type="component" value="Unassembled WGS sequence"/>
</dbReference>